<evidence type="ECO:0000313" key="6">
    <source>
        <dbReference type="EMBL" id="PKY90622.1"/>
    </source>
</evidence>
<dbReference type="SMART" id="SM00382">
    <property type="entry name" value="AAA"/>
    <property type="match status" value="1"/>
</dbReference>
<dbReference type="Gene3D" id="3.40.50.300">
    <property type="entry name" value="P-loop containing nucleotide triphosphate hydrolases"/>
    <property type="match status" value="1"/>
</dbReference>
<dbReference type="InterPro" id="IPR027417">
    <property type="entry name" value="P-loop_NTPase"/>
</dbReference>
<dbReference type="SUPFAM" id="SSF52540">
    <property type="entry name" value="P-loop containing nucleoside triphosphate hydrolases"/>
    <property type="match status" value="1"/>
</dbReference>
<evidence type="ECO:0000256" key="1">
    <source>
        <dbReference type="ARBA" id="ARBA00005417"/>
    </source>
</evidence>
<reference evidence="6 7" key="1">
    <citation type="submission" date="2017-12" db="EMBL/GenBank/DDBJ databases">
        <title>Phylogenetic diversity of female urinary microbiome.</title>
        <authorList>
            <person name="Thomas-White K."/>
            <person name="Wolfe A.J."/>
        </authorList>
    </citation>
    <scope>NUCLEOTIDE SEQUENCE [LARGE SCALE GENOMIC DNA]</scope>
    <source>
        <strain evidence="6 7">UMB0898</strain>
    </source>
</reference>
<protein>
    <submittedName>
        <fullName evidence="6">Manganese ABC transporter ATP-binding protein</fullName>
    </submittedName>
</protein>
<organism evidence="6 7">
    <name type="scientific">Falseniella ignava</name>
    <dbReference type="NCBI Taxonomy" id="137730"/>
    <lineage>
        <taxon>Bacteria</taxon>
        <taxon>Bacillati</taxon>
        <taxon>Bacillota</taxon>
        <taxon>Bacilli</taxon>
        <taxon>Lactobacillales</taxon>
        <taxon>Aerococcaceae</taxon>
        <taxon>Falseniella</taxon>
    </lineage>
</organism>
<dbReference type="PANTHER" id="PTHR42734:SF5">
    <property type="entry name" value="IRON TRANSPORT SYSTEM ATP-BINDING PROTEIN HI_0361-RELATED"/>
    <property type="match status" value="1"/>
</dbReference>
<dbReference type="PROSITE" id="PS50893">
    <property type="entry name" value="ABC_TRANSPORTER_2"/>
    <property type="match status" value="1"/>
</dbReference>
<dbReference type="FunFam" id="3.40.50.300:FF:000134">
    <property type="entry name" value="Iron-enterobactin ABC transporter ATP-binding protein"/>
    <property type="match status" value="1"/>
</dbReference>
<evidence type="ECO:0000256" key="3">
    <source>
        <dbReference type="ARBA" id="ARBA00022741"/>
    </source>
</evidence>
<dbReference type="GO" id="GO:0005524">
    <property type="term" value="F:ATP binding"/>
    <property type="evidence" value="ECO:0007669"/>
    <property type="project" value="UniProtKB-KW"/>
</dbReference>
<dbReference type="AlphaFoldDB" id="A0A2I1K4X8"/>
<dbReference type="OrthoDB" id="9806726at2"/>
<keyword evidence="4 6" id="KW-0067">ATP-binding</keyword>
<evidence type="ECO:0000259" key="5">
    <source>
        <dbReference type="PROSITE" id="PS50893"/>
    </source>
</evidence>
<dbReference type="Pfam" id="PF00005">
    <property type="entry name" value="ABC_tran"/>
    <property type="match status" value="1"/>
</dbReference>
<keyword evidence="2" id="KW-0813">Transport</keyword>
<feature type="domain" description="ABC transporter" evidence="5">
    <location>
        <begin position="6"/>
        <end position="238"/>
    </location>
</feature>
<comment type="similarity">
    <text evidence="1">Belongs to the ABC transporter superfamily.</text>
</comment>
<dbReference type="InterPro" id="IPR003593">
    <property type="entry name" value="AAA+_ATPase"/>
</dbReference>
<dbReference type="InterPro" id="IPR050153">
    <property type="entry name" value="Metal_Ion_Import_ABC"/>
</dbReference>
<dbReference type="EMBL" id="PKHE01000001">
    <property type="protein sequence ID" value="PKY90622.1"/>
    <property type="molecule type" value="Genomic_DNA"/>
</dbReference>
<dbReference type="Proteomes" id="UP000234384">
    <property type="component" value="Unassembled WGS sequence"/>
</dbReference>
<keyword evidence="3" id="KW-0547">Nucleotide-binding</keyword>
<comment type="caution">
    <text evidence="6">The sequence shown here is derived from an EMBL/GenBank/DDBJ whole genome shotgun (WGS) entry which is preliminary data.</text>
</comment>
<evidence type="ECO:0000313" key="7">
    <source>
        <dbReference type="Proteomes" id="UP000234384"/>
    </source>
</evidence>
<proteinExistence type="inferred from homology"/>
<evidence type="ECO:0000256" key="2">
    <source>
        <dbReference type="ARBA" id="ARBA00022448"/>
    </source>
</evidence>
<gene>
    <name evidence="6" type="ORF">CYJ57_00155</name>
</gene>
<evidence type="ECO:0000256" key="4">
    <source>
        <dbReference type="ARBA" id="ARBA00022840"/>
    </source>
</evidence>
<dbReference type="InterPro" id="IPR003439">
    <property type="entry name" value="ABC_transporter-like_ATP-bd"/>
</dbReference>
<dbReference type="PANTHER" id="PTHR42734">
    <property type="entry name" value="METAL TRANSPORT SYSTEM ATP-BINDING PROTEIN TM_0124-RELATED"/>
    <property type="match status" value="1"/>
</dbReference>
<name>A0A2I1K4X8_9LACT</name>
<sequence length="254" mass="28323">MSQPLIQVRDLTMAYHDKPVIWDVDLDIPQGSRTAIIGPNGAGKSTLLKGILGLESLLAGEVLIQGKKAKDLLKEIAYIPQTSSVNWNFPTTVEDVVLMGRYVHLGWLKRPTKLDREIADAALEEIGLYELRHRQISQLSGGQRQRTFIARAIAQQADIYMMDEPLAGVDKRTEAIIIDFLERSQSEGKTSIVVHHDLNTLSSYFDYLVILNKELIAAGPLDQVFTKQNLEQAQMLSLQTILPEEESPCSIGKS</sequence>
<dbReference type="CDD" id="cd03235">
    <property type="entry name" value="ABC_Metallic_Cations"/>
    <property type="match status" value="1"/>
</dbReference>
<dbReference type="GO" id="GO:0016887">
    <property type="term" value="F:ATP hydrolysis activity"/>
    <property type="evidence" value="ECO:0007669"/>
    <property type="project" value="InterPro"/>
</dbReference>
<accession>A0A2I1K4X8</accession>